<dbReference type="AlphaFoldDB" id="A0A7R8UCK5"/>
<keyword evidence="4" id="KW-1185">Reference proteome</keyword>
<evidence type="ECO:0000256" key="2">
    <source>
        <dbReference type="SAM" id="SignalP"/>
    </source>
</evidence>
<evidence type="ECO:0000313" key="3">
    <source>
        <dbReference type="EMBL" id="CAD7078281.1"/>
    </source>
</evidence>
<dbReference type="InParanoid" id="A0A7R8UCK5"/>
<evidence type="ECO:0008006" key="5">
    <source>
        <dbReference type="Google" id="ProtNLM"/>
    </source>
</evidence>
<feature type="compositionally biased region" description="Basic and acidic residues" evidence="1">
    <location>
        <begin position="23"/>
        <end position="73"/>
    </location>
</feature>
<feature type="signal peptide" evidence="2">
    <location>
        <begin position="1"/>
        <end position="19"/>
    </location>
</feature>
<evidence type="ECO:0000256" key="1">
    <source>
        <dbReference type="SAM" id="MobiDB-lite"/>
    </source>
</evidence>
<organism evidence="3 4">
    <name type="scientific">Hermetia illucens</name>
    <name type="common">Black soldier fly</name>
    <dbReference type="NCBI Taxonomy" id="343691"/>
    <lineage>
        <taxon>Eukaryota</taxon>
        <taxon>Metazoa</taxon>
        <taxon>Ecdysozoa</taxon>
        <taxon>Arthropoda</taxon>
        <taxon>Hexapoda</taxon>
        <taxon>Insecta</taxon>
        <taxon>Pterygota</taxon>
        <taxon>Neoptera</taxon>
        <taxon>Endopterygota</taxon>
        <taxon>Diptera</taxon>
        <taxon>Brachycera</taxon>
        <taxon>Stratiomyomorpha</taxon>
        <taxon>Stratiomyidae</taxon>
        <taxon>Hermetiinae</taxon>
        <taxon>Hermetia</taxon>
    </lineage>
</organism>
<dbReference type="Proteomes" id="UP000594454">
    <property type="component" value="Chromosome 1"/>
</dbReference>
<gene>
    <name evidence="3" type="ORF">HERILL_LOCUS1557</name>
</gene>
<dbReference type="EMBL" id="LR899009">
    <property type="protein sequence ID" value="CAD7078281.1"/>
    <property type="molecule type" value="Genomic_DNA"/>
</dbReference>
<accession>A0A7R8UCK5</accession>
<name>A0A7R8UCK5_HERIL</name>
<sequence>MKLLQYLTVIATIVAITLAEIPSGDHHNKQHEPQEKEEARELAEIRNPERPGDPERQNHASDPEGPKHPERPEVNIPVLENEPQPSLVRARRFSCRFENEIVSYTACNFSCIYRKNRRSGLCVRGVCRCN</sequence>
<proteinExistence type="predicted"/>
<feature type="chain" id="PRO_5030688894" description="Defensin" evidence="2">
    <location>
        <begin position="20"/>
        <end position="130"/>
    </location>
</feature>
<keyword evidence="2" id="KW-0732">Signal</keyword>
<evidence type="ECO:0000313" key="4">
    <source>
        <dbReference type="Proteomes" id="UP000594454"/>
    </source>
</evidence>
<reference evidence="3 4" key="1">
    <citation type="submission" date="2020-11" db="EMBL/GenBank/DDBJ databases">
        <authorList>
            <person name="Wallbank WR R."/>
            <person name="Pardo Diaz C."/>
            <person name="Kozak K."/>
            <person name="Martin S."/>
            <person name="Jiggins C."/>
            <person name="Moest M."/>
            <person name="Warren A I."/>
            <person name="Generalovic N T."/>
            <person name="Byers J.R.P. K."/>
            <person name="Montejo-Kovacevich G."/>
            <person name="Yen C E."/>
        </authorList>
    </citation>
    <scope>NUCLEOTIDE SEQUENCE [LARGE SCALE GENOMIC DNA]</scope>
</reference>
<protein>
    <recommendedName>
        <fullName evidence="5">Defensin</fullName>
    </recommendedName>
</protein>
<feature type="region of interest" description="Disordered" evidence="1">
    <location>
        <begin position="23"/>
        <end position="82"/>
    </location>
</feature>